<sequence length="173" mass="20040">MTDWSAEKYGCSRKQLIQRKLDNRSPISINGIALIDPRGMSTRRKKGPKRHTHPYLDEDTESIPGSQWGRTHRTGHPGRDPYLANEEERTGSEDHVFEVRLRDRNRCQARGCSAGGWDEDSLSVHHIRRRNSVDDDRKENLVTLCKECHHRVHHTDETVTAYHEGRNEPLKLS</sequence>
<dbReference type="AlphaFoldDB" id="A0AAW5P8N8"/>
<evidence type="ECO:0000256" key="1">
    <source>
        <dbReference type="SAM" id="MobiDB-lite"/>
    </source>
</evidence>
<dbReference type="Proteomes" id="UP001155110">
    <property type="component" value="Unassembled WGS sequence"/>
</dbReference>
<feature type="region of interest" description="Disordered" evidence="1">
    <location>
        <begin position="39"/>
        <end position="94"/>
    </location>
</feature>
<comment type="caution">
    <text evidence="3">The sequence shown here is derived from an EMBL/GenBank/DDBJ whole genome shotgun (WGS) entry which is preliminary data.</text>
</comment>
<evidence type="ECO:0000313" key="4">
    <source>
        <dbReference type="Proteomes" id="UP001155110"/>
    </source>
</evidence>
<dbReference type="InterPro" id="IPR002711">
    <property type="entry name" value="HNH"/>
</dbReference>
<accession>A0AAW5P8N8</accession>
<feature type="domain" description="HNH" evidence="2">
    <location>
        <begin position="111"/>
        <end position="154"/>
    </location>
</feature>
<gene>
    <name evidence="3" type="ORF">GGP99_001927</name>
</gene>
<proteinExistence type="predicted"/>
<dbReference type="EMBL" id="JANTZM010000008">
    <property type="protein sequence ID" value="MCS4157960.1"/>
    <property type="molecule type" value="Genomic_DNA"/>
</dbReference>
<dbReference type="GO" id="GO:0008270">
    <property type="term" value="F:zinc ion binding"/>
    <property type="evidence" value="ECO:0007669"/>
    <property type="project" value="InterPro"/>
</dbReference>
<dbReference type="CDD" id="cd00085">
    <property type="entry name" value="HNHc"/>
    <property type="match status" value="1"/>
</dbReference>
<dbReference type="GO" id="GO:0003676">
    <property type="term" value="F:nucleic acid binding"/>
    <property type="evidence" value="ECO:0007669"/>
    <property type="project" value="InterPro"/>
</dbReference>
<name>A0AAW5P8N8_9BACT</name>
<dbReference type="InterPro" id="IPR003615">
    <property type="entry name" value="HNH_nuc"/>
</dbReference>
<organism evidence="3 4">
    <name type="scientific">Salinibacter ruber</name>
    <dbReference type="NCBI Taxonomy" id="146919"/>
    <lineage>
        <taxon>Bacteria</taxon>
        <taxon>Pseudomonadati</taxon>
        <taxon>Rhodothermota</taxon>
        <taxon>Rhodothermia</taxon>
        <taxon>Rhodothermales</taxon>
        <taxon>Salinibacteraceae</taxon>
        <taxon>Salinibacter</taxon>
    </lineage>
</organism>
<protein>
    <recommendedName>
        <fullName evidence="2">HNH domain-containing protein</fullName>
    </recommendedName>
</protein>
<dbReference type="GO" id="GO:0004519">
    <property type="term" value="F:endonuclease activity"/>
    <property type="evidence" value="ECO:0007669"/>
    <property type="project" value="InterPro"/>
</dbReference>
<evidence type="ECO:0000259" key="2">
    <source>
        <dbReference type="Pfam" id="PF01844"/>
    </source>
</evidence>
<dbReference type="Gene3D" id="1.10.30.50">
    <property type="match status" value="1"/>
</dbReference>
<dbReference type="Pfam" id="PF01844">
    <property type="entry name" value="HNH"/>
    <property type="match status" value="1"/>
</dbReference>
<reference evidence="3" key="1">
    <citation type="submission" date="2022-08" db="EMBL/GenBank/DDBJ databases">
        <title>Genomic Encyclopedia of Type Strains, Phase V (KMG-V): Genome sequencing to study the core and pangenomes of soil and plant-associated prokaryotes.</title>
        <authorList>
            <person name="Whitman W."/>
        </authorList>
    </citation>
    <scope>NUCLEOTIDE SEQUENCE</scope>
    <source>
        <strain evidence="3">SP3002</strain>
    </source>
</reference>
<feature type="compositionally biased region" description="Basic residues" evidence="1">
    <location>
        <begin position="41"/>
        <end position="53"/>
    </location>
</feature>
<evidence type="ECO:0000313" key="3">
    <source>
        <dbReference type="EMBL" id="MCS4157960.1"/>
    </source>
</evidence>